<keyword evidence="19" id="KW-1185">Reference proteome</keyword>
<dbReference type="PANTHER" id="PTHR11890:SF26">
    <property type="entry name" value="INTERLEUKIN-1 RECEPTOR TYPE 1"/>
    <property type="match status" value="1"/>
</dbReference>
<dbReference type="InterPro" id="IPR000157">
    <property type="entry name" value="TIR_dom"/>
</dbReference>
<dbReference type="SMART" id="SM00409">
    <property type="entry name" value="IG"/>
    <property type="match status" value="3"/>
</dbReference>
<evidence type="ECO:0000256" key="5">
    <source>
        <dbReference type="ARBA" id="ARBA00022737"/>
    </source>
</evidence>
<dbReference type="FunFam" id="3.40.50.10140:FF:000002">
    <property type="entry name" value="Interleukin 1 receptor accessory protein"/>
    <property type="match status" value="1"/>
</dbReference>
<dbReference type="eggNOG" id="ENOG502QWEU">
    <property type="taxonomic scope" value="Eukaryota"/>
</dbReference>
<evidence type="ECO:0000256" key="6">
    <source>
        <dbReference type="ARBA" id="ARBA00022801"/>
    </source>
</evidence>
<dbReference type="EMBL" id="AFYH01136300">
    <property type="status" value="NOT_ANNOTATED_CDS"/>
    <property type="molecule type" value="Genomic_DNA"/>
</dbReference>
<evidence type="ECO:0000256" key="14">
    <source>
        <dbReference type="SAM" id="Phobius"/>
    </source>
</evidence>
<evidence type="ECO:0000256" key="13">
    <source>
        <dbReference type="ARBA" id="ARBA00023319"/>
    </source>
</evidence>
<feature type="domain" description="Ig-like" evidence="17">
    <location>
        <begin position="243"/>
        <end position="310"/>
    </location>
</feature>
<evidence type="ECO:0000313" key="19">
    <source>
        <dbReference type="Proteomes" id="UP000008672"/>
    </source>
</evidence>
<dbReference type="Ensembl" id="ENSLACT00000002162.1">
    <property type="protein sequence ID" value="ENSLACP00000002146.1"/>
    <property type="gene ID" value="ENSLACG00000001917.1"/>
</dbReference>
<protein>
    <recommendedName>
        <fullName evidence="20">Interleukin 1 receptor type 1</fullName>
    </recommendedName>
</protein>
<evidence type="ECO:0000256" key="10">
    <source>
        <dbReference type="ARBA" id="ARBA00023157"/>
    </source>
</evidence>
<dbReference type="InterPro" id="IPR036179">
    <property type="entry name" value="Ig-like_dom_sf"/>
</dbReference>
<comment type="similarity">
    <text evidence="2">Belongs to the interleukin-1 receptor family.</text>
</comment>
<dbReference type="PRINTS" id="PR01536">
    <property type="entry name" value="INTRLKN1R12F"/>
</dbReference>
<evidence type="ECO:0000256" key="8">
    <source>
        <dbReference type="ARBA" id="ARBA00023027"/>
    </source>
</evidence>
<dbReference type="GO" id="GO:0004908">
    <property type="term" value="F:interleukin-1 receptor activity"/>
    <property type="evidence" value="ECO:0007669"/>
    <property type="project" value="InterPro"/>
</dbReference>
<dbReference type="HOGENOM" id="CLU_025552_3_2_1"/>
<feature type="signal peptide" evidence="15">
    <location>
        <begin position="1"/>
        <end position="19"/>
    </location>
</feature>
<evidence type="ECO:0000256" key="11">
    <source>
        <dbReference type="ARBA" id="ARBA00023170"/>
    </source>
</evidence>
<evidence type="ECO:0000259" key="16">
    <source>
        <dbReference type="PROSITE" id="PS50104"/>
    </source>
</evidence>
<dbReference type="GO" id="GO:0016020">
    <property type="term" value="C:membrane"/>
    <property type="evidence" value="ECO:0007669"/>
    <property type="project" value="UniProtKB-SubCell"/>
</dbReference>
<dbReference type="PANTHER" id="PTHR11890">
    <property type="entry name" value="INTERLEUKIN-1 RECEPTOR FAMILY MEMBER"/>
    <property type="match status" value="1"/>
</dbReference>
<dbReference type="InterPro" id="IPR013783">
    <property type="entry name" value="Ig-like_fold"/>
</dbReference>
<evidence type="ECO:0008006" key="20">
    <source>
        <dbReference type="Google" id="ProtNLM"/>
    </source>
</evidence>
<keyword evidence="6" id="KW-0378">Hydrolase</keyword>
<feature type="domain" description="Ig-like" evidence="17">
    <location>
        <begin position="130"/>
        <end position="227"/>
    </location>
</feature>
<dbReference type="PROSITE" id="PS50835">
    <property type="entry name" value="IG_LIKE"/>
    <property type="match status" value="3"/>
</dbReference>
<dbReference type="Proteomes" id="UP000008672">
    <property type="component" value="Unassembled WGS sequence"/>
</dbReference>
<evidence type="ECO:0000256" key="15">
    <source>
        <dbReference type="SAM" id="SignalP"/>
    </source>
</evidence>
<dbReference type="GO" id="GO:0016787">
    <property type="term" value="F:hydrolase activity"/>
    <property type="evidence" value="ECO:0007669"/>
    <property type="project" value="UniProtKB-KW"/>
</dbReference>
<dbReference type="OrthoDB" id="6132459at2759"/>
<reference evidence="18" key="2">
    <citation type="submission" date="2025-08" db="UniProtKB">
        <authorList>
            <consortium name="Ensembl"/>
        </authorList>
    </citation>
    <scope>IDENTIFICATION</scope>
</reference>
<dbReference type="PROSITE" id="PS50104">
    <property type="entry name" value="TIR"/>
    <property type="match status" value="1"/>
</dbReference>
<dbReference type="KEGG" id="lcm:102358615"/>
<feature type="chain" id="PRO_5003578795" description="Interleukin 1 receptor type 1" evidence="15">
    <location>
        <begin position="20"/>
        <end position="553"/>
    </location>
</feature>
<dbReference type="GeneTree" id="ENSGT01090000259985"/>
<dbReference type="RefSeq" id="XP_006002959.1">
    <property type="nucleotide sequence ID" value="XM_006002897.3"/>
</dbReference>
<keyword evidence="4 15" id="KW-0732">Signal</keyword>
<keyword evidence="10" id="KW-1015">Disulfide bond</keyword>
<feature type="domain" description="TIR" evidence="16">
    <location>
        <begin position="402"/>
        <end position="548"/>
    </location>
</feature>
<dbReference type="GeneID" id="102358615"/>
<organism evidence="18 19">
    <name type="scientific">Latimeria chalumnae</name>
    <name type="common">Coelacanth</name>
    <dbReference type="NCBI Taxonomy" id="7897"/>
    <lineage>
        <taxon>Eukaryota</taxon>
        <taxon>Metazoa</taxon>
        <taxon>Chordata</taxon>
        <taxon>Craniata</taxon>
        <taxon>Vertebrata</taxon>
        <taxon>Euteleostomi</taxon>
        <taxon>Coelacanthiformes</taxon>
        <taxon>Coelacanthidae</taxon>
        <taxon>Latimeria</taxon>
    </lineage>
</organism>
<dbReference type="Gene3D" id="2.60.40.10">
    <property type="entry name" value="Immunoglobulins"/>
    <property type="match status" value="3"/>
</dbReference>
<dbReference type="RefSeq" id="XP_064413654.1">
    <property type="nucleotide sequence ID" value="XM_064557584.1"/>
</dbReference>
<dbReference type="EMBL" id="AFYH01136298">
    <property type="status" value="NOT_ANNOTATED_CDS"/>
    <property type="molecule type" value="Genomic_DNA"/>
</dbReference>
<dbReference type="Pfam" id="PF00047">
    <property type="entry name" value="ig"/>
    <property type="match status" value="1"/>
</dbReference>
<dbReference type="AlphaFoldDB" id="H2ZXM5"/>
<dbReference type="InParanoid" id="H2ZXM5"/>
<keyword evidence="12" id="KW-0325">Glycoprotein</keyword>
<dbReference type="InterPro" id="IPR003599">
    <property type="entry name" value="Ig_sub"/>
</dbReference>
<evidence type="ECO:0000256" key="12">
    <source>
        <dbReference type="ARBA" id="ARBA00023180"/>
    </source>
</evidence>
<evidence type="ECO:0000256" key="4">
    <source>
        <dbReference type="ARBA" id="ARBA00022729"/>
    </source>
</evidence>
<dbReference type="Bgee" id="ENSLACG00000001917">
    <property type="expression patterns" value="Expressed in chordate pharynx and 6 other cell types or tissues"/>
</dbReference>
<evidence type="ECO:0000256" key="9">
    <source>
        <dbReference type="ARBA" id="ARBA00023136"/>
    </source>
</evidence>
<evidence type="ECO:0000259" key="17">
    <source>
        <dbReference type="PROSITE" id="PS50835"/>
    </source>
</evidence>
<keyword evidence="9 14" id="KW-0472">Membrane</keyword>
<dbReference type="FunFam" id="2.60.40.10:FF:000188">
    <property type="entry name" value="Interleukin-1 receptor accessory protein-like 1"/>
    <property type="match status" value="1"/>
</dbReference>
<evidence type="ECO:0000256" key="7">
    <source>
        <dbReference type="ARBA" id="ARBA00022989"/>
    </source>
</evidence>
<keyword evidence="13" id="KW-0393">Immunoglobulin domain</keyword>
<keyword evidence="5" id="KW-0677">Repeat</keyword>
<evidence type="ECO:0000256" key="2">
    <source>
        <dbReference type="ARBA" id="ARBA00009752"/>
    </source>
</evidence>
<dbReference type="Pfam" id="PF01582">
    <property type="entry name" value="TIR"/>
    <property type="match status" value="1"/>
</dbReference>
<dbReference type="SUPFAM" id="SSF52200">
    <property type="entry name" value="Toll/Interleukin receptor TIR domain"/>
    <property type="match status" value="1"/>
</dbReference>
<dbReference type="RefSeq" id="XP_064413653.1">
    <property type="nucleotide sequence ID" value="XM_064557583.1"/>
</dbReference>
<reference evidence="19" key="1">
    <citation type="submission" date="2011-08" db="EMBL/GenBank/DDBJ databases">
        <title>The draft genome of Latimeria chalumnae.</title>
        <authorList>
            <person name="Di Palma F."/>
            <person name="Alfoldi J."/>
            <person name="Johnson J."/>
            <person name="Berlin A."/>
            <person name="Gnerre S."/>
            <person name="Jaffe D."/>
            <person name="MacCallum I."/>
            <person name="Young S."/>
            <person name="Walker B.J."/>
            <person name="Lander E."/>
            <person name="Lindblad-Toh K."/>
        </authorList>
    </citation>
    <scope>NUCLEOTIDE SEQUENCE [LARGE SCALE GENOMIC DNA]</scope>
    <source>
        <strain evidence="19">Wild caught</strain>
    </source>
</reference>
<feature type="domain" description="Ig-like" evidence="17">
    <location>
        <begin position="39"/>
        <end position="124"/>
    </location>
</feature>
<evidence type="ECO:0000256" key="3">
    <source>
        <dbReference type="ARBA" id="ARBA00022692"/>
    </source>
</evidence>
<comment type="subcellular location">
    <subcellularLocation>
        <location evidence="1">Membrane</location>
        <topology evidence="1">Single-pass type I membrane protein</topology>
    </subcellularLocation>
</comment>
<evidence type="ECO:0000313" key="18">
    <source>
        <dbReference type="Ensembl" id="ENSLACP00000002146.1"/>
    </source>
</evidence>
<dbReference type="EMBL" id="AFYH01136302">
    <property type="status" value="NOT_ANNOTATED_CDS"/>
    <property type="molecule type" value="Genomic_DNA"/>
</dbReference>
<proteinExistence type="inferred from homology"/>
<keyword evidence="11" id="KW-0675">Receptor</keyword>
<feature type="transmembrane region" description="Helical" evidence="14">
    <location>
        <begin position="357"/>
        <end position="378"/>
    </location>
</feature>
<dbReference type="InterPro" id="IPR035897">
    <property type="entry name" value="Toll_tir_struct_dom_sf"/>
</dbReference>
<evidence type="ECO:0000256" key="1">
    <source>
        <dbReference type="ARBA" id="ARBA00004479"/>
    </source>
</evidence>
<dbReference type="InterPro" id="IPR015621">
    <property type="entry name" value="IL-1_rcpt_fam"/>
</dbReference>
<sequence length="553" mass="64083">MTCLLLYLTVCSIFMLNVASTSEKDSCKDFGESFDRSYVPEGELAVLKCPIYHEFGSTCHEDTDNLDPIWYKNDSERIIPERGSRLQTNKESLWFFPVRQEDSGSYTCVMRNSTDCIKQSVILFVHKADPDLCMNKHKYGVTLIKNVDEKQDEKLVCPDLGDTYWLQKMPSLQWYKECQLIETDDIKYWNVGELLIRDMTKDDEGNYTCEMNVMYEGKPFKMTRTIDIYVKEMSFAILEVIYPTNNTIEAKLGINYSIPCHVLSRSSALAEVTVFWLVNNELVASNKNCNEEKPASYVCNVTTDLEQNLHTNQLRICEVKKKDFGKIFQCIAFGERGAVASAYFILKPLAPSYKTCIVGTFTALSFIIMMIVLIYKIFKVDIVLWYRNSCPRLRKTEVLDGKIFDAYVIYSKHNCIAETFVMQILPHVLEKKCGYKLFIYGRDVLPGQAIAEMVDETIRRSTRLIVILTPSTNIKDDFESQIGMHNILIHNQIKAILIEYGKIKDYTYLPESIQYIKEKQGTIKWKGDNTEKSLSPNLRFWKNVRYQMPHRPF</sequence>
<dbReference type="SMART" id="SM00255">
    <property type="entry name" value="TIR"/>
    <property type="match status" value="1"/>
</dbReference>
<dbReference type="SUPFAM" id="SSF48726">
    <property type="entry name" value="Immunoglobulin"/>
    <property type="match status" value="3"/>
</dbReference>
<dbReference type="Gene3D" id="3.40.50.10140">
    <property type="entry name" value="Toll/interleukin-1 receptor homology (TIR) domain"/>
    <property type="match status" value="1"/>
</dbReference>
<dbReference type="OMA" id="FNVTMQD"/>
<keyword evidence="8" id="KW-0520">NAD</keyword>
<keyword evidence="7 14" id="KW-1133">Transmembrane helix</keyword>
<dbReference type="RefSeq" id="XP_006002958.1">
    <property type="nucleotide sequence ID" value="XM_006002896.3"/>
</dbReference>
<dbReference type="InterPro" id="IPR007110">
    <property type="entry name" value="Ig-like_dom"/>
</dbReference>
<dbReference type="STRING" id="7897.ENSLACP00000002146"/>
<reference evidence="18" key="3">
    <citation type="submission" date="2025-09" db="UniProtKB">
        <authorList>
            <consortium name="Ensembl"/>
        </authorList>
    </citation>
    <scope>IDENTIFICATION</scope>
</reference>
<name>H2ZXM5_LATCH</name>
<dbReference type="PRINTS" id="PR01537">
    <property type="entry name" value="INTRLKN1R1F"/>
</dbReference>
<accession>H2ZXM5</accession>
<dbReference type="EMBL" id="AFYH01136299">
    <property type="status" value="NOT_ANNOTATED_CDS"/>
    <property type="molecule type" value="Genomic_DNA"/>
</dbReference>
<dbReference type="FunCoup" id="H2ZXM5">
    <property type="interactions" value="1044"/>
</dbReference>
<dbReference type="EMBL" id="AFYH01136301">
    <property type="status" value="NOT_ANNOTATED_CDS"/>
    <property type="molecule type" value="Genomic_DNA"/>
</dbReference>
<dbReference type="InterPro" id="IPR004074">
    <property type="entry name" value="IL-1_rcpt_I/II-typ"/>
</dbReference>
<keyword evidence="3 14" id="KW-0812">Transmembrane</keyword>
<dbReference type="InterPro" id="IPR013151">
    <property type="entry name" value="Immunoglobulin_dom"/>
</dbReference>
<gene>
    <name evidence="18" type="primary">LOC102358615</name>
</gene>